<evidence type="ECO:0000256" key="1">
    <source>
        <dbReference type="SAM" id="MobiDB-lite"/>
    </source>
</evidence>
<evidence type="ECO:0000259" key="2">
    <source>
        <dbReference type="SMART" id="SM00382"/>
    </source>
</evidence>
<comment type="caution">
    <text evidence="3">The sequence shown here is derived from an EMBL/GenBank/DDBJ whole genome shotgun (WGS) entry which is preliminary data.</text>
</comment>
<reference evidence="3" key="2">
    <citation type="submission" date="2021-04" db="EMBL/GenBank/DDBJ databases">
        <authorList>
            <person name="Gilroy R."/>
        </authorList>
    </citation>
    <scope>NUCLEOTIDE SEQUENCE</scope>
    <source>
        <strain evidence="3">ChiBcec8-13705</strain>
    </source>
</reference>
<proteinExistence type="predicted"/>
<feature type="region of interest" description="Disordered" evidence="1">
    <location>
        <begin position="447"/>
        <end position="466"/>
    </location>
</feature>
<dbReference type="Proteomes" id="UP000886803">
    <property type="component" value="Unassembled WGS sequence"/>
</dbReference>
<organism evidence="3 4">
    <name type="scientific">Candidatus Gemmiger avicola</name>
    <dbReference type="NCBI Taxonomy" id="2838605"/>
    <lineage>
        <taxon>Bacteria</taxon>
        <taxon>Bacillati</taxon>
        <taxon>Bacillota</taxon>
        <taxon>Clostridia</taxon>
        <taxon>Eubacteriales</taxon>
        <taxon>Gemmiger</taxon>
    </lineage>
</organism>
<sequence>MNKTQPETHTPVPNGPHSPEFRDFLALVSTADAETLLSDEAFAKLQFAVAAGCSEEDLCQMLEAAAVGRCGVPPARVQAWYRGCCAHGRADPQGFLHRMLDYRPLLRAVSSVEARRAEYLCPPYLPKGMLTVLGGVSGVGKTWLAMAMAAAVSRGQALPFAAEGPAGAPGNVWYFTQENDPNAVVRPRLERLGADLDRVFVQSLGRAGAGLTLNDPRLERQAALCPPALLVFDPIQSYLGPRVDMNRANTVRPVLDALADFAKRHGCAVVLISHMSKPGTGNVSALDRLLGSSDFRNAARSILIVGRDPEDAGRAVFVHAKNSLGAPGPSQGFVIGGAGGIAFTGPVEADADAVLNAAGRGGRGRPTVMQELYADLQALLGAKGFARLEEIEAMRRQKGYGNGSLYRAKEELGLRSVSVGRRPRRTTYWACAAVGDAELARYAEAEDGDSQKVHSQKSPVPPLFLGNDPFLDAASL</sequence>
<dbReference type="Gene3D" id="3.40.50.300">
    <property type="entry name" value="P-loop containing nucleotide triphosphate hydrolases"/>
    <property type="match status" value="1"/>
</dbReference>
<dbReference type="SMART" id="SM00382">
    <property type="entry name" value="AAA"/>
    <property type="match status" value="1"/>
</dbReference>
<gene>
    <name evidence="3" type="ORF">H9945_09550</name>
</gene>
<evidence type="ECO:0000313" key="4">
    <source>
        <dbReference type="Proteomes" id="UP000886803"/>
    </source>
</evidence>
<dbReference type="EMBL" id="DWYG01000162">
    <property type="protein sequence ID" value="HJB42728.1"/>
    <property type="molecule type" value="Genomic_DNA"/>
</dbReference>
<dbReference type="Pfam" id="PF13481">
    <property type="entry name" value="AAA_25"/>
    <property type="match status" value="1"/>
</dbReference>
<dbReference type="InterPro" id="IPR003593">
    <property type="entry name" value="AAA+_ATPase"/>
</dbReference>
<name>A0A9D2M9D2_9FIRM</name>
<feature type="domain" description="AAA+ ATPase" evidence="2">
    <location>
        <begin position="127"/>
        <end position="309"/>
    </location>
</feature>
<protein>
    <submittedName>
        <fullName evidence="3">AAA family ATPase</fullName>
    </submittedName>
</protein>
<dbReference type="InterPro" id="IPR027417">
    <property type="entry name" value="P-loop_NTPase"/>
</dbReference>
<dbReference type="SUPFAM" id="SSF52540">
    <property type="entry name" value="P-loop containing nucleoside triphosphate hydrolases"/>
    <property type="match status" value="1"/>
</dbReference>
<accession>A0A9D2M9D2</accession>
<reference evidence="3" key="1">
    <citation type="journal article" date="2021" name="PeerJ">
        <title>Extensive microbial diversity within the chicken gut microbiome revealed by metagenomics and culture.</title>
        <authorList>
            <person name="Gilroy R."/>
            <person name="Ravi A."/>
            <person name="Getino M."/>
            <person name="Pursley I."/>
            <person name="Horton D.L."/>
            <person name="Alikhan N.F."/>
            <person name="Baker D."/>
            <person name="Gharbi K."/>
            <person name="Hall N."/>
            <person name="Watson M."/>
            <person name="Adriaenssens E.M."/>
            <person name="Foster-Nyarko E."/>
            <person name="Jarju S."/>
            <person name="Secka A."/>
            <person name="Antonio M."/>
            <person name="Oren A."/>
            <person name="Chaudhuri R.R."/>
            <person name="La Ragione R."/>
            <person name="Hildebrand F."/>
            <person name="Pallen M.J."/>
        </authorList>
    </citation>
    <scope>NUCLEOTIDE SEQUENCE</scope>
    <source>
        <strain evidence="3">ChiBcec8-13705</strain>
    </source>
</reference>
<evidence type="ECO:0000313" key="3">
    <source>
        <dbReference type="EMBL" id="HJB42728.1"/>
    </source>
</evidence>
<dbReference type="AlphaFoldDB" id="A0A9D2M9D2"/>